<gene>
    <name evidence="1" type="ORF">GQ602_006780</name>
</gene>
<dbReference type="EMBL" id="JAACLJ010000008">
    <property type="protein sequence ID" value="KAF4582156.1"/>
    <property type="molecule type" value="Genomic_DNA"/>
</dbReference>
<dbReference type="AlphaFoldDB" id="A0A8H4Q1T3"/>
<dbReference type="Proteomes" id="UP000562929">
    <property type="component" value="Unassembled WGS sequence"/>
</dbReference>
<comment type="caution">
    <text evidence="1">The sequence shown here is derived from an EMBL/GenBank/DDBJ whole genome shotgun (WGS) entry which is preliminary data.</text>
</comment>
<sequence>MPCYATITHFQKCDHKRLSKLGCTIDCPDLCPADSLKFLVKTAYPSNCVDCHRYHFMEAAHDRLTQHEENELRIKRDDQIEDEETRRQMLSLAKARADFQEELLDQRYLGAAQEIEAAQRWTNRYGKALRILDEHPPSEANSQPSSQTSIAQRDALNLRGTKPHKLAVTVDASRSAAELRAAWLREMEPYRIQTQTAGYVRVQPAEVEFQGWGGVAGAAHAT</sequence>
<keyword evidence="1" id="KW-0315">Glutamine amidotransferase</keyword>
<dbReference type="OrthoDB" id="10310253at2759"/>
<evidence type="ECO:0000313" key="2">
    <source>
        <dbReference type="Proteomes" id="UP000562929"/>
    </source>
</evidence>
<keyword evidence="1" id="KW-0808">Transferase</keyword>
<proteinExistence type="predicted"/>
<dbReference type="GO" id="GO:0016740">
    <property type="term" value="F:transferase activity"/>
    <property type="evidence" value="ECO:0007669"/>
    <property type="project" value="UniProtKB-KW"/>
</dbReference>
<accession>A0A8H4Q1T3</accession>
<name>A0A8H4Q1T3_9HYPO</name>
<organism evidence="1 2">
    <name type="scientific">Ophiocordyceps camponoti-floridani</name>
    <dbReference type="NCBI Taxonomy" id="2030778"/>
    <lineage>
        <taxon>Eukaryota</taxon>
        <taxon>Fungi</taxon>
        <taxon>Dikarya</taxon>
        <taxon>Ascomycota</taxon>
        <taxon>Pezizomycotina</taxon>
        <taxon>Sordariomycetes</taxon>
        <taxon>Hypocreomycetidae</taxon>
        <taxon>Hypocreales</taxon>
        <taxon>Ophiocordycipitaceae</taxon>
        <taxon>Ophiocordyceps</taxon>
    </lineage>
</organism>
<evidence type="ECO:0000313" key="1">
    <source>
        <dbReference type="EMBL" id="KAF4582156.1"/>
    </source>
</evidence>
<protein>
    <submittedName>
        <fullName evidence="1">Glutamine amidotransferase</fullName>
    </submittedName>
</protein>
<reference evidence="1 2" key="1">
    <citation type="journal article" date="2020" name="G3 (Bethesda)">
        <title>Genetic Underpinnings of Host Manipulation by Ophiocordyceps as Revealed by Comparative Transcriptomics.</title>
        <authorList>
            <person name="Will I."/>
            <person name="Das B."/>
            <person name="Trinh T."/>
            <person name="Brachmann A."/>
            <person name="Ohm R.A."/>
            <person name="de Bekker C."/>
        </authorList>
    </citation>
    <scope>NUCLEOTIDE SEQUENCE [LARGE SCALE GENOMIC DNA]</scope>
    <source>
        <strain evidence="1 2">EC05</strain>
    </source>
</reference>
<keyword evidence="2" id="KW-1185">Reference proteome</keyword>